<accession>A0A8H6T1F1</accession>
<name>A0A8H6T1F1_9AGAR</name>
<feature type="chain" id="PRO_5034817708" evidence="2">
    <location>
        <begin position="19"/>
        <end position="154"/>
    </location>
</feature>
<reference evidence="3" key="1">
    <citation type="submission" date="2020-05" db="EMBL/GenBank/DDBJ databases">
        <title>Mycena genomes resolve the evolution of fungal bioluminescence.</title>
        <authorList>
            <person name="Tsai I.J."/>
        </authorList>
    </citation>
    <scope>NUCLEOTIDE SEQUENCE</scope>
    <source>
        <strain evidence="3">171206Taipei</strain>
    </source>
</reference>
<proteinExistence type="predicted"/>
<feature type="region of interest" description="Disordered" evidence="1">
    <location>
        <begin position="122"/>
        <end position="154"/>
    </location>
</feature>
<feature type="compositionally biased region" description="Polar residues" evidence="1">
    <location>
        <begin position="131"/>
        <end position="146"/>
    </location>
</feature>
<dbReference type="EMBL" id="JACAZF010000003">
    <property type="protein sequence ID" value="KAF7310250.1"/>
    <property type="molecule type" value="Genomic_DNA"/>
</dbReference>
<evidence type="ECO:0000313" key="4">
    <source>
        <dbReference type="Proteomes" id="UP000636479"/>
    </source>
</evidence>
<evidence type="ECO:0000313" key="3">
    <source>
        <dbReference type="EMBL" id="KAF7310250.1"/>
    </source>
</evidence>
<dbReference type="OrthoDB" id="3044801at2759"/>
<dbReference type="AlphaFoldDB" id="A0A8H6T1F1"/>
<organism evidence="3 4">
    <name type="scientific">Mycena indigotica</name>
    <dbReference type="NCBI Taxonomy" id="2126181"/>
    <lineage>
        <taxon>Eukaryota</taxon>
        <taxon>Fungi</taxon>
        <taxon>Dikarya</taxon>
        <taxon>Basidiomycota</taxon>
        <taxon>Agaricomycotina</taxon>
        <taxon>Agaricomycetes</taxon>
        <taxon>Agaricomycetidae</taxon>
        <taxon>Agaricales</taxon>
        <taxon>Marasmiineae</taxon>
        <taxon>Mycenaceae</taxon>
        <taxon>Mycena</taxon>
    </lineage>
</organism>
<dbReference type="GeneID" id="59343331"/>
<comment type="caution">
    <text evidence="3">The sequence shown here is derived from an EMBL/GenBank/DDBJ whole genome shotgun (WGS) entry which is preliminary data.</text>
</comment>
<evidence type="ECO:0000256" key="2">
    <source>
        <dbReference type="SAM" id="SignalP"/>
    </source>
</evidence>
<dbReference type="Proteomes" id="UP000636479">
    <property type="component" value="Unassembled WGS sequence"/>
</dbReference>
<keyword evidence="2" id="KW-0732">Signal</keyword>
<sequence>MQLIAYFAALLFAVSVAAMPAPAISSAPAPSAAPAHHVQWHYGANCTDRVIETSDDARIGDCVYITQGYTGRSFSWTGATHGIEFFISGGSRDVCNGLGNAFFEETGCATAPPGVNWQSFRFLPPPPTKPAVTTSRPASRTVTTSRPAVPSPRG</sequence>
<keyword evidence="4" id="KW-1185">Reference proteome</keyword>
<evidence type="ECO:0000256" key="1">
    <source>
        <dbReference type="SAM" id="MobiDB-lite"/>
    </source>
</evidence>
<gene>
    <name evidence="3" type="ORF">MIND_00398800</name>
</gene>
<protein>
    <submittedName>
        <fullName evidence="3">Membrane metallo-endopeptidase-like 1</fullName>
    </submittedName>
</protein>
<dbReference type="RefSeq" id="XP_037223700.1">
    <property type="nucleotide sequence ID" value="XM_037360815.1"/>
</dbReference>
<feature type="signal peptide" evidence="2">
    <location>
        <begin position="1"/>
        <end position="18"/>
    </location>
</feature>